<dbReference type="Proteomes" id="UP001374803">
    <property type="component" value="Chromosome"/>
</dbReference>
<dbReference type="InterPro" id="IPR022694">
    <property type="entry name" value="3-OHacyl-CoA_DH"/>
</dbReference>
<dbReference type="InterPro" id="IPR008927">
    <property type="entry name" value="6-PGluconate_DH-like_C_sf"/>
</dbReference>
<dbReference type="Pfam" id="PF02737">
    <property type="entry name" value="3HCDH_N"/>
    <property type="match status" value="1"/>
</dbReference>
<dbReference type="PANTHER" id="PTHR48075:SF5">
    <property type="entry name" value="3-HYDROXYBUTYRYL-COA DEHYDROGENASE"/>
    <property type="match status" value="1"/>
</dbReference>
<dbReference type="Gene3D" id="1.10.1040.10">
    <property type="entry name" value="N-(1-d-carboxylethyl)-l-norvaline Dehydrogenase, domain 2"/>
    <property type="match status" value="1"/>
</dbReference>
<feature type="domain" description="3-hydroxyacyl-CoA dehydrogenase C-terminal" evidence="2">
    <location>
        <begin position="200"/>
        <end position="295"/>
    </location>
</feature>
<dbReference type="PIRSF" id="PIRSF000105">
    <property type="entry name" value="HCDH"/>
    <property type="match status" value="1"/>
</dbReference>
<dbReference type="SUPFAM" id="SSF48179">
    <property type="entry name" value="6-phosphogluconate dehydrogenase C-terminal domain-like"/>
    <property type="match status" value="1"/>
</dbReference>
<dbReference type="InterPro" id="IPR006176">
    <property type="entry name" value="3-OHacyl-CoA_DH_NAD-bd"/>
</dbReference>
<name>A0ABZ2LPG7_9BACT</name>
<dbReference type="PANTHER" id="PTHR48075">
    <property type="entry name" value="3-HYDROXYACYL-COA DEHYDROGENASE FAMILY PROTEIN"/>
    <property type="match status" value="1"/>
</dbReference>
<proteinExistence type="predicted"/>
<dbReference type="Pfam" id="PF00725">
    <property type="entry name" value="3HCDH"/>
    <property type="match status" value="1"/>
</dbReference>
<dbReference type="Gene3D" id="3.40.50.720">
    <property type="entry name" value="NAD(P)-binding Rossmann-like Domain"/>
    <property type="match status" value="1"/>
</dbReference>
<accession>A0ABZ2LPG7</accession>
<reference evidence="4" key="1">
    <citation type="submission" date="2021-12" db="EMBL/GenBank/DDBJ databases">
        <title>Discovery of the Pendulisporaceae a myxobacterial family with distinct sporulation behavior and unique specialized metabolism.</title>
        <authorList>
            <person name="Garcia R."/>
            <person name="Popoff A."/>
            <person name="Bader C.D."/>
            <person name="Loehr J."/>
            <person name="Walesch S."/>
            <person name="Walt C."/>
            <person name="Boldt J."/>
            <person name="Bunk B."/>
            <person name="Haeckl F.J.F.P.J."/>
            <person name="Gunesch A.P."/>
            <person name="Birkelbach J."/>
            <person name="Nuebel U."/>
            <person name="Pietschmann T."/>
            <person name="Bach T."/>
            <person name="Mueller R."/>
        </authorList>
    </citation>
    <scope>NUCLEOTIDE SEQUENCE</scope>
    <source>
        <strain evidence="4">MSr11367</strain>
    </source>
</reference>
<keyword evidence="5" id="KW-1185">Reference proteome</keyword>
<keyword evidence="1" id="KW-0560">Oxidoreductase</keyword>
<evidence type="ECO:0000313" key="4">
    <source>
        <dbReference type="EMBL" id="WXB10827.1"/>
    </source>
</evidence>
<dbReference type="SUPFAM" id="SSF51735">
    <property type="entry name" value="NAD(P)-binding Rossmann-fold domains"/>
    <property type="match status" value="1"/>
</dbReference>
<dbReference type="EMBL" id="CP089983">
    <property type="protein sequence ID" value="WXB10827.1"/>
    <property type="molecule type" value="Genomic_DNA"/>
</dbReference>
<gene>
    <name evidence="4" type="ORF">LVJ94_52655</name>
</gene>
<dbReference type="InterPro" id="IPR013328">
    <property type="entry name" value="6PGD_dom2"/>
</dbReference>
<sequence length="303" mass="32062">MRPDSLVSPTLPAGAMPGIVAVLGAGTMGQGIAQVAAQNGYRVRIYDAAPARAQQARTNIVAQLEKLVTKGKLTEAARERAIESLTPATDLREACAGCNVVIEAAPEDIALKVALFREVLDVAPNALLGSNTSSLSLTELGAKVGAPERVIGLHFFNPPPVMELLEIVRGIGTSDETLSHALDLAKHLGKTPIVVRDSPGFATSRLGVLLGAEAIRMLETGVASAADIDRGMELGYRHPMGPLKLTDLVGLDVRLAILEHLHKEVGEQFRPPALLRTMVRAGKLGKKTGEGFYVWQDGVAHAK</sequence>
<evidence type="ECO:0000259" key="3">
    <source>
        <dbReference type="Pfam" id="PF02737"/>
    </source>
</evidence>
<evidence type="ECO:0000259" key="2">
    <source>
        <dbReference type="Pfam" id="PF00725"/>
    </source>
</evidence>
<dbReference type="InterPro" id="IPR036291">
    <property type="entry name" value="NAD(P)-bd_dom_sf"/>
</dbReference>
<dbReference type="InterPro" id="IPR006108">
    <property type="entry name" value="3HC_DH_C"/>
</dbReference>
<protein>
    <submittedName>
        <fullName evidence="4">3-hydroxyacyl-CoA dehydrogenase family protein</fullName>
    </submittedName>
</protein>
<evidence type="ECO:0000313" key="5">
    <source>
        <dbReference type="Proteomes" id="UP001374803"/>
    </source>
</evidence>
<evidence type="ECO:0000256" key="1">
    <source>
        <dbReference type="ARBA" id="ARBA00023002"/>
    </source>
</evidence>
<feature type="domain" description="3-hydroxyacyl-CoA dehydrogenase NAD binding" evidence="3">
    <location>
        <begin position="20"/>
        <end position="197"/>
    </location>
</feature>
<organism evidence="4 5">
    <name type="scientific">Pendulispora rubella</name>
    <dbReference type="NCBI Taxonomy" id="2741070"/>
    <lineage>
        <taxon>Bacteria</taxon>
        <taxon>Pseudomonadati</taxon>
        <taxon>Myxococcota</taxon>
        <taxon>Myxococcia</taxon>
        <taxon>Myxococcales</taxon>
        <taxon>Sorangiineae</taxon>
        <taxon>Pendulisporaceae</taxon>
        <taxon>Pendulispora</taxon>
    </lineage>
</organism>